<dbReference type="Proteomes" id="UP000202259">
    <property type="component" value="Chromosome"/>
</dbReference>
<evidence type="ECO:0000313" key="2">
    <source>
        <dbReference type="EMBL" id="ASP49603.1"/>
    </source>
</evidence>
<keyword evidence="1" id="KW-0732">Signal</keyword>
<evidence type="ECO:0000313" key="3">
    <source>
        <dbReference type="Proteomes" id="UP000202259"/>
    </source>
</evidence>
<feature type="chain" id="PRO_5012781663" evidence="1">
    <location>
        <begin position="20"/>
        <end position="91"/>
    </location>
</feature>
<dbReference type="AlphaFoldDB" id="A0A222GD68"/>
<dbReference type="EMBL" id="CP020465">
    <property type="protein sequence ID" value="ASP49603.1"/>
    <property type="molecule type" value="Genomic_DNA"/>
</dbReference>
<dbReference type="RefSeq" id="WP_081153820.1">
    <property type="nucleotide sequence ID" value="NZ_CP020465.1"/>
</dbReference>
<proteinExistence type="predicted"/>
<name>A0A222GD68_9GAMM</name>
<organism evidence="2 3">
    <name type="scientific">Cognaticolwellia beringensis</name>
    <dbReference type="NCBI Taxonomy" id="1967665"/>
    <lineage>
        <taxon>Bacteria</taxon>
        <taxon>Pseudomonadati</taxon>
        <taxon>Pseudomonadota</taxon>
        <taxon>Gammaproteobacteria</taxon>
        <taxon>Alteromonadales</taxon>
        <taxon>Colwelliaceae</taxon>
        <taxon>Cognaticolwellia</taxon>
    </lineage>
</organism>
<accession>A0A222GD68</accession>
<feature type="signal peptide" evidence="1">
    <location>
        <begin position="1"/>
        <end position="19"/>
    </location>
</feature>
<dbReference type="OrthoDB" id="6228284at2"/>
<gene>
    <name evidence="2" type="ORF">B5D82_18570</name>
</gene>
<dbReference type="KEGG" id="cber:B5D82_18570"/>
<evidence type="ECO:0000256" key="1">
    <source>
        <dbReference type="SAM" id="SignalP"/>
    </source>
</evidence>
<keyword evidence="3" id="KW-1185">Reference proteome</keyword>
<sequence length="91" mass="10486">MFKLFFILTILLTTVSANKIEVVTLSDLSFNQANTVELDTTEDVDSDNPALLTLTANYLRSYTYISIRYRNPDIIEPYFQNFHSRAPPFIC</sequence>
<reference evidence="2 3" key="1">
    <citation type="submission" date="2017-08" db="EMBL/GenBank/DDBJ databases">
        <title>Complete genome of Colwellia sp. NB097-1, a psychrophile bacterium ioslated from Bering Sea.</title>
        <authorList>
            <person name="Chen X."/>
        </authorList>
    </citation>
    <scope>NUCLEOTIDE SEQUENCE [LARGE SCALE GENOMIC DNA]</scope>
    <source>
        <strain evidence="2 3">NB097-1</strain>
    </source>
</reference>
<protein>
    <submittedName>
        <fullName evidence="2">Uncharacterized protein</fullName>
    </submittedName>
</protein>